<dbReference type="GeneID" id="63918721"/>
<organism evidence="1 2">
    <name type="scientific">Aureobasidium melanogenum (strain CBS 110374)</name>
    <name type="common">Aureobasidium pullulans var. melanogenum</name>
    <dbReference type="NCBI Taxonomy" id="1043003"/>
    <lineage>
        <taxon>Eukaryota</taxon>
        <taxon>Fungi</taxon>
        <taxon>Dikarya</taxon>
        <taxon>Ascomycota</taxon>
        <taxon>Pezizomycotina</taxon>
        <taxon>Dothideomycetes</taxon>
        <taxon>Dothideomycetidae</taxon>
        <taxon>Dothideales</taxon>
        <taxon>Saccotheciaceae</taxon>
        <taxon>Aureobasidium</taxon>
    </lineage>
</organism>
<dbReference type="HOGENOM" id="CLU_535247_0_0_1"/>
<keyword evidence="2" id="KW-1185">Reference proteome</keyword>
<evidence type="ECO:0008006" key="3">
    <source>
        <dbReference type="Google" id="ProtNLM"/>
    </source>
</evidence>
<dbReference type="AlphaFoldDB" id="A0A074VHY1"/>
<dbReference type="EMBL" id="KL584853">
    <property type="protein sequence ID" value="KEQ58639.1"/>
    <property type="molecule type" value="Genomic_DNA"/>
</dbReference>
<name>A0A074VHY1_AURM1</name>
<dbReference type="RefSeq" id="XP_040875662.1">
    <property type="nucleotide sequence ID" value="XM_041025348.1"/>
</dbReference>
<evidence type="ECO:0000313" key="2">
    <source>
        <dbReference type="Proteomes" id="UP000030672"/>
    </source>
</evidence>
<accession>A0A074VHY1</accession>
<proteinExistence type="predicted"/>
<dbReference type="Proteomes" id="UP000030672">
    <property type="component" value="Unassembled WGS sequence"/>
</dbReference>
<protein>
    <recommendedName>
        <fullName evidence="3">Clr5 domain-containing protein</fullName>
    </recommendedName>
</protein>
<evidence type="ECO:0000313" key="1">
    <source>
        <dbReference type="EMBL" id="KEQ58639.1"/>
    </source>
</evidence>
<reference evidence="1 2" key="1">
    <citation type="journal article" date="2014" name="BMC Genomics">
        <title>Genome sequencing of four Aureobasidium pullulans varieties: biotechnological potential, stress tolerance, and description of new species.</title>
        <authorList>
            <person name="Gostin Ar C."/>
            <person name="Ohm R.A."/>
            <person name="Kogej T."/>
            <person name="Sonjak S."/>
            <person name="Turk M."/>
            <person name="Zajc J."/>
            <person name="Zalar P."/>
            <person name="Grube M."/>
            <person name="Sun H."/>
            <person name="Han J."/>
            <person name="Sharma A."/>
            <person name="Chiniquy J."/>
            <person name="Ngan C.Y."/>
            <person name="Lipzen A."/>
            <person name="Barry K."/>
            <person name="Grigoriev I.V."/>
            <person name="Gunde-Cimerman N."/>
        </authorList>
    </citation>
    <scope>NUCLEOTIDE SEQUENCE [LARGE SCALE GENOMIC DNA]</scope>
    <source>
        <strain evidence="1 2">CBS 110374</strain>
    </source>
</reference>
<gene>
    <name evidence="1" type="ORF">M437DRAFT_69791</name>
</gene>
<sequence length="575" mass="64337">MSQTHACAPGSRASVRGRYAKLSDVQFLAAVMQQHEQQASHIPNNRLTFLIDGKTYSHNEVMRRLRRAKKAGRISSEELMSASAQPKHIEIFHRPMRKMNRSYPILYDGQLSDSSEGSSCSSPMPMEAYARWAELMDDSSRYYFLQLVHMEQNSSLPATPSYPGELFIKAKFFFNIIKYFRGAYDNGQFVHNELGEYVSNVSATSFTKINNFYKCCVTAIDLIERGYHIQGFALVSDALWLIEQLLEERDPKLIDTICDVSVLLLTRGWHRMYDVLLDRICAMVEIRASQKNESDQPWATMFACLKRLPTSQALELMQRGWKCGYDQLDGIFPGHAWDGLNITCSSNHSLRMGQYVSQLHRDILSTPITSSQPNGNYLNGLGDMHRQFTRAKVLFSIGNYHAALEPLQSIVSKCAKARTHGEDKWMAQEIDALEASARCHYAMSGLVTTSGSVSTAETLLKAAINLSQACWGNKPILDTGHIDLVQTPTAYPQHDINRVSGISYTCYPDQAQSLPDLARRSWPFAKASSVTSLVVLNSSASAKAAIIPVRAHFRPVLARCIATAVQEANVDGLAR</sequence>